<dbReference type="STRING" id="90262.A0A1X2J2U5"/>
<dbReference type="InterPro" id="IPR038422">
    <property type="entry name" value="Cut8/Sts1_sf"/>
</dbReference>
<comment type="subunit">
    <text evidence="3">Binds the proteasome.</text>
</comment>
<comment type="caution">
    <text evidence="5">The sequence shown here is derived from an EMBL/GenBank/DDBJ whole genome shotgun (WGS) entry which is preliminary data.</text>
</comment>
<dbReference type="AlphaFoldDB" id="A0A1X2J2U5"/>
<gene>
    <name evidence="5" type="ORF">BCR42DRAFT_486167</name>
</gene>
<organism evidence="5 6">
    <name type="scientific">Absidia repens</name>
    <dbReference type="NCBI Taxonomy" id="90262"/>
    <lineage>
        <taxon>Eukaryota</taxon>
        <taxon>Fungi</taxon>
        <taxon>Fungi incertae sedis</taxon>
        <taxon>Mucoromycota</taxon>
        <taxon>Mucoromycotina</taxon>
        <taxon>Mucoromycetes</taxon>
        <taxon>Mucorales</taxon>
        <taxon>Cunninghamellaceae</taxon>
        <taxon>Absidia</taxon>
    </lineage>
</organism>
<keyword evidence="6" id="KW-1185">Reference proteome</keyword>
<dbReference type="PANTHER" id="PTHR28032">
    <property type="entry name" value="FI02826P"/>
    <property type="match status" value="1"/>
</dbReference>
<comment type="function">
    <text evidence="3">Involved in ubiquitin-mediated protein degradation. Regulatory factor in the ubiquitin/proteasome pathway that controls the turnover of proteasome substrates. Targets proteasomes to the nucleus and facilitates the degradation of nuclear proteins.</text>
</comment>
<evidence type="ECO:0000256" key="3">
    <source>
        <dbReference type="RuleBase" id="RU368013"/>
    </source>
</evidence>
<dbReference type="Pfam" id="PF08559">
    <property type="entry name" value="Cut8"/>
    <property type="match status" value="1"/>
</dbReference>
<dbReference type="PANTHER" id="PTHR28032:SF1">
    <property type="entry name" value="FI02826P"/>
    <property type="match status" value="1"/>
</dbReference>
<evidence type="ECO:0000313" key="5">
    <source>
        <dbReference type="EMBL" id="ORZ26111.1"/>
    </source>
</evidence>
<dbReference type="GO" id="GO:0031965">
    <property type="term" value="C:nuclear membrane"/>
    <property type="evidence" value="ECO:0007669"/>
    <property type="project" value="TreeGrafter"/>
</dbReference>
<protein>
    <recommendedName>
        <fullName evidence="3">Tethering factor for nuclear proteasome STS1</fullName>
    </recommendedName>
</protein>
<proteinExistence type="inferred from homology"/>
<keyword evidence="3" id="KW-0813">Transport</keyword>
<comment type="similarity">
    <text evidence="1 3">Belongs to the cut8/STS1 family.</text>
</comment>
<keyword evidence="3" id="KW-0653">Protein transport</keyword>
<dbReference type="GO" id="GO:0071630">
    <property type="term" value="P:nuclear protein quality control by the ubiquitin-proteasome system"/>
    <property type="evidence" value="ECO:0007669"/>
    <property type="project" value="UniProtKB-UniRule"/>
</dbReference>
<evidence type="ECO:0000256" key="1">
    <source>
        <dbReference type="ARBA" id="ARBA00006199"/>
    </source>
</evidence>
<dbReference type="GO" id="GO:0005737">
    <property type="term" value="C:cytoplasm"/>
    <property type="evidence" value="ECO:0007669"/>
    <property type="project" value="UniProtKB-SubCell"/>
</dbReference>
<dbReference type="OrthoDB" id="10061064at2759"/>
<accession>A0A1X2J2U5</accession>
<feature type="compositionally biased region" description="Low complexity" evidence="4">
    <location>
        <begin position="1"/>
        <end position="15"/>
    </location>
</feature>
<dbReference type="GO" id="GO:0015031">
    <property type="term" value="P:protein transport"/>
    <property type="evidence" value="ECO:0007669"/>
    <property type="project" value="UniProtKB-UniRule"/>
</dbReference>
<name>A0A1X2J2U5_9FUNG</name>
<dbReference type="GO" id="GO:0070628">
    <property type="term" value="F:proteasome binding"/>
    <property type="evidence" value="ECO:0007669"/>
    <property type="project" value="TreeGrafter"/>
</dbReference>
<comment type="subcellular location">
    <subcellularLocation>
        <location evidence="3">Cytoplasm</location>
    </subcellularLocation>
    <subcellularLocation>
        <location evidence="3">Nucleus</location>
    </subcellularLocation>
</comment>
<evidence type="ECO:0000256" key="2">
    <source>
        <dbReference type="ARBA" id="ARBA00023242"/>
    </source>
</evidence>
<feature type="region of interest" description="Disordered" evidence="4">
    <location>
        <begin position="1"/>
        <end position="93"/>
    </location>
</feature>
<dbReference type="InterPro" id="IPR013868">
    <property type="entry name" value="Cut8/Sts1_fam"/>
</dbReference>
<keyword evidence="3" id="KW-0963">Cytoplasm</keyword>
<keyword evidence="2 3" id="KW-0539">Nucleus</keyword>
<dbReference type="GO" id="GO:0031144">
    <property type="term" value="P:proteasome localization"/>
    <property type="evidence" value="ECO:0007669"/>
    <property type="project" value="UniProtKB-UniRule"/>
</dbReference>
<dbReference type="Proteomes" id="UP000193560">
    <property type="component" value="Unassembled WGS sequence"/>
</dbReference>
<evidence type="ECO:0000313" key="6">
    <source>
        <dbReference type="Proteomes" id="UP000193560"/>
    </source>
</evidence>
<sequence length="316" mass="35785">MSSSSSQNSIFRQQQHLYRSSHYMAKAKQPSFYTPPITPNTHSTKGRKRRASEDEEMALADVLVDHPSNQSSSSSSFVMDRRKDGSGDLGGRFTKRNRASIQKQFPISKLLATLEKDKLIELINDLVDANPHLQPEVDAHLPSPTTQSVSILIGNLESKLNESYPMHKPGKGRDDYSFHRVKSALMDVVNSLIEYADHFTTGNEHPTTIFSYLHYATCTAHRLPTWDNDANNQIKRDLYNELIQRWLKAIDLAAAELAQGKLFGHQVVTEWAKQIAFHDTETHDLFGEVKERFIKRLGWVIGMDDKGATSSSSSRW</sequence>
<dbReference type="Gene3D" id="1.20.58.1590">
    <property type="entry name" value="Tethering factor for nuclear proteasome Cut8/Sts1"/>
    <property type="match status" value="1"/>
</dbReference>
<dbReference type="EMBL" id="MCGE01000001">
    <property type="protein sequence ID" value="ORZ26111.1"/>
    <property type="molecule type" value="Genomic_DNA"/>
</dbReference>
<reference evidence="5 6" key="1">
    <citation type="submission" date="2016-07" db="EMBL/GenBank/DDBJ databases">
        <title>Pervasive Adenine N6-methylation of Active Genes in Fungi.</title>
        <authorList>
            <consortium name="DOE Joint Genome Institute"/>
            <person name="Mondo S.J."/>
            <person name="Dannebaum R.O."/>
            <person name="Kuo R.C."/>
            <person name="Labutti K."/>
            <person name="Haridas S."/>
            <person name="Kuo A."/>
            <person name="Salamov A."/>
            <person name="Ahrendt S.R."/>
            <person name="Lipzen A."/>
            <person name="Sullivan W."/>
            <person name="Andreopoulos W.B."/>
            <person name="Clum A."/>
            <person name="Lindquist E."/>
            <person name="Daum C."/>
            <person name="Ramamoorthy G.K."/>
            <person name="Gryganskyi A."/>
            <person name="Culley D."/>
            <person name="Magnuson J.K."/>
            <person name="James T.Y."/>
            <person name="O'Malley M.A."/>
            <person name="Stajich J.E."/>
            <person name="Spatafora J.W."/>
            <person name="Visel A."/>
            <person name="Grigoriev I.V."/>
        </authorList>
    </citation>
    <scope>NUCLEOTIDE SEQUENCE [LARGE SCALE GENOMIC DNA]</scope>
    <source>
        <strain evidence="5 6">NRRL 1336</strain>
    </source>
</reference>
<evidence type="ECO:0000256" key="4">
    <source>
        <dbReference type="SAM" id="MobiDB-lite"/>
    </source>
</evidence>